<name>A0A0U5CK24_ASPCI</name>
<accession>A0A0U5CK24</accession>
<sequence>MPTRDARGGRAETRTPEPPDRDEREESPPRLRPKRVTRPPNNYAREQEEEATRYALGSQTERRGRGRPKTRNETAAERVNSSEDETETGNSNPQTTELLAELVKLRREIKRRDETHRAELREVKTQFTEALAGMQQELAELRNELATSQTNHDETLREIQSLRTSITTPDSTNNLSYADVACTPPTSQPSNIWTLSLFNTTPTTFTDTLYCTIDTSNVADNGTRECPQARLGQQWRKRSGQ</sequence>
<dbReference type="OrthoDB" id="3261222at2759"/>
<proteinExistence type="predicted"/>
<dbReference type="OMA" id="TRECPQA"/>
<feature type="compositionally biased region" description="Basic and acidic residues" evidence="2">
    <location>
        <begin position="1"/>
        <end position="29"/>
    </location>
</feature>
<evidence type="ECO:0000256" key="2">
    <source>
        <dbReference type="SAM" id="MobiDB-lite"/>
    </source>
</evidence>
<keyword evidence="4" id="KW-1185">Reference proteome</keyword>
<evidence type="ECO:0000313" key="3">
    <source>
        <dbReference type="EMBL" id="CEL11385.1"/>
    </source>
</evidence>
<keyword evidence="1" id="KW-0175">Coiled coil</keyword>
<protein>
    <submittedName>
        <fullName evidence="3">Uncharacterized protein</fullName>
    </submittedName>
</protein>
<organism evidence="3 4">
    <name type="scientific">Aspergillus calidoustus</name>
    <dbReference type="NCBI Taxonomy" id="454130"/>
    <lineage>
        <taxon>Eukaryota</taxon>
        <taxon>Fungi</taxon>
        <taxon>Dikarya</taxon>
        <taxon>Ascomycota</taxon>
        <taxon>Pezizomycotina</taxon>
        <taxon>Eurotiomycetes</taxon>
        <taxon>Eurotiomycetidae</taxon>
        <taxon>Eurotiales</taxon>
        <taxon>Aspergillaceae</taxon>
        <taxon>Aspergillus</taxon>
        <taxon>Aspergillus subgen. Nidulantes</taxon>
    </lineage>
</organism>
<evidence type="ECO:0000313" key="4">
    <source>
        <dbReference type="Proteomes" id="UP000054771"/>
    </source>
</evidence>
<gene>
    <name evidence="3" type="ORF">ASPCAL14487</name>
</gene>
<dbReference type="EMBL" id="CDMC01000025">
    <property type="protein sequence ID" value="CEL11385.1"/>
    <property type="molecule type" value="Genomic_DNA"/>
</dbReference>
<reference evidence="4" key="1">
    <citation type="journal article" date="2016" name="Genome Announc.">
        <title>Draft genome sequences of fungus Aspergillus calidoustus.</title>
        <authorList>
            <person name="Horn F."/>
            <person name="Linde J."/>
            <person name="Mattern D.J."/>
            <person name="Walther G."/>
            <person name="Guthke R."/>
            <person name="Scherlach K."/>
            <person name="Martin K."/>
            <person name="Brakhage A.A."/>
            <person name="Petzke L."/>
            <person name="Valiante V."/>
        </authorList>
    </citation>
    <scope>NUCLEOTIDE SEQUENCE [LARGE SCALE GENOMIC DNA]</scope>
    <source>
        <strain evidence="4">SF006504</strain>
    </source>
</reference>
<feature type="region of interest" description="Disordered" evidence="2">
    <location>
        <begin position="1"/>
        <end position="96"/>
    </location>
</feature>
<evidence type="ECO:0000256" key="1">
    <source>
        <dbReference type="SAM" id="Coils"/>
    </source>
</evidence>
<dbReference type="Proteomes" id="UP000054771">
    <property type="component" value="Unassembled WGS sequence"/>
</dbReference>
<feature type="coiled-coil region" evidence="1">
    <location>
        <begin position="117"/>
        <end position="158"/>
    </location>
</feature>
<dbReference type="AlphaFoldDB" id="A0A0U5CK24"/>